<gene>
    <name evidence="1" type="ORF">GCM10008935_26620</name>
</gene>
<evidence type="ECO:0000313" key="2">
    <source>
        <dbReference type="Proteomes" id="UP001500740"/>
    </source>
</evidence>
<sequence length="45" mass="4914">MITSLENCTNILAEIDLNIPGILIKSKAEYELSSAFLVGFFSFCG</sequence>
<name>A0ABN1A7H7_9BACI</name>
<dbReference type="EMBL" id="BAAACZ010000027">
    <property type="protein sequence ID" value="GAA0469459.1"/>
    <property type="molecule type" value="Genomic_DNA"/>
</dbReference>
<proteinExistence type="predicted"/>
<dbReference type="Proteomes" id="UP001500740">
    <property type="component" value="Unassembled WGS sequence"/>
</dbReference>
<reference evidence="1 2" key="1">
    <citation type="journal article" date="2019" name="Int. J. Syst. Evol. Microbiol.">
        <title>The Global Catalogue of Microorganisms (GCM) 10K type strain sequencing project: providing services to taxonomists for standard genome sequencing and annotation.</title>
        <authorList>
            <consortium name="The Broad Institute Genomics Platform"/>
            <consortium name="The Broad Institute Genome Sequencing Center for Infectious Disease"/>
            <person name="Wu L."/>
            <person name="Ma J."/>
        </authorList>
    </citation>
    <scope>NUCLEOTIDE SEQUENCE [LARGE SCALE GENOMIC DNA]</scope>
    <source>
        <strain evidence="1 2">JCM 14193</strain>
    </source>
</reference>
<organism evidence="1 2">
    <name type="scientific">Alkalibacillus silvisoli</name>
    <dbReference type="NCBI Taxonomy" id="392823"/>
    <lineage>
        <taxon>Bacteria</taxon>
        <taxon>Bacillati</taxon>
        <taxon>Bacillota</taxon>
        <taxon>Bacilli</taxon>
        <taxon>Bacillales</taxon>
        <taxon>Bacillaceae</taxon>
        <taxon>Alkalibacillus</taxon>
    </lineage>
</organism>
<keyword evidence="2" id="KW-1185">Reference proteome</keyword>
<accession>A0ABN1A7H7</accession>
<evidence type="ECO:0000313" key="1">
    <source>
        <dbReference type="EMBL" id="GAA0469459.1"/>
    </source>
</evidence>
<comment type="caution">
    <text evidence="1">The sequence shown here is derived from an EMBL/GenBank/DDBJ whole genome shotgun (WGS) entry which is preliminary data.</text>
</comment>
<protein>
    <submittedName>
        <fullName evidence="1">Uncharacterized protein</fullName>
    </submittedName>
</protein>